<accession>A0ABU7XGG2</accession>
<feature type="chain" id="PRO_5046434375" evidence="1">
    <location>
        <begin position="22"/>
        <end position="264"/>
    </location>
</feature>
<dbReference type="InterPro" id="IPR028250">
    <property type="entry name" value="DsbDN"/>
</dbReference>
<comment type="caution">
    <text evidence="3">The sequence shown here is derived from an EMBL/GenBank/DDBJ whole genome shotgun (WGS) entry which is preliminary data.</text>
</comment>
<feature type="signal peptide" evidence="1">
    <location>
        <begin position="1"/>
        <end position="21"/>
    </location>
</feature>
<evidence type="ECO:0000259" key="2">
    <source>
        <dbReference type="Pfam" id="PF11412"/>
    </source>
</evidence>
<keyword evidence="1" id="KW-0732">Signal</keyword>
<protein>
    <submittedName>
        <fullName evidence="3">Protein-disulfide reductase DsbD domain-containing protein</fullName>
    </submittedName>
</protein>
<dbReference type="RefSeq" id="WP_332081489.1">
    <property type="nucleotide sequence ID" value="NZ_JAZHYN010000018.1"/>
</dbReference>
<evidence type="ECO:0000256" key="1">
    <source>
        <dbReference type="SAM" id="SignalP"/>
    </source>
</evidence>
<evidence type="ECO:0000313" key="3">
    <source>
        <dbReference type="EMBL" id="MEF3366478.1"/>
    </source>
</evidence>
<name>A0ABU7XGG2_9HYPH</name>
<evidence type="ECO:0000313" key="4">
    <source>
        <dbReference type="Proteomes" id="UP001350748"/>
    </source>
</evidence>
<keyword evidence="4" id="KW-1185">Reference proteome</keyword>
<reference evidence="3 4" key="1">
    <citation type="submission" date="2024-02" db="EMBL/GenBank/DDBJ databases">
        <authorList>
            <person name="Grouzdev D."/>
        </authorList>
    </citation>
    <scope>NUCLEOTIDE SEQUENCE [LARGE SCALE GENOMIC DNA]</scope>
    <source>
        <strain evidence="3 4">9N</strain>
    </source>
</reference>
<sequence>MTRLTFLLPALLVALTPASHAGDAPFASAAAKGALSSARLLSAGPPQAGVYRAGVEIDLDAGAITYWRQPGESGAPPVFDFSHSVNVAKVEPFFPAPKHIDEAGTTVAGYDSRVIFPLKVTPRDPGAPVKLNLALDYAACSKICLPGRADLSLDLPREGSSPHAADIAEAERLVPKKLTAGEAKKRLTLKRAEGDAAWRLVYLGPGKALDLFPEAPEPLFLDSKKVGDGFELTLFATGEKPKAADATLTIVTDQEAFEAPARLE</sequence>
<feature type="domain" description="Thiol:disulfide interchange protein DsbD N-terminal" evidence="2">
    <location>
        <begin position="51"/>
        <end position="153"/>
    </location>
</feature>
<dbReference type="EMBL" id="JAZHYN010000018">
    <property type="protein sequence ID" value="MEF3366478.1"/>
    <property type="molecule type" value="Genomic_DNA"/>
</dbReference>
<dbReference type="Proteomes" id="UP001350748">
    <property type="component" value="Unassembled WGS sequence"/>
</dbReference>
<proteinExistence type="predicted"/>
<organism evidence="3 4">
    <name type="scientific">Methylocystis borbori</name>
    <dbReference type="NCBI Taxonomy" id="3118750"/>
    <lineage>
        <taxon>Bacteria</taxon>
        <taxon>Pseudomonadati</taxon>
        <taxon>Pseudomonadota</taxon>
        <taxon>Alphaproteobacteria</taxon>
        <taxon>Hyphomicrobiales</taxon>
        <taxon>Methylocystaceae</taxon>
        <taxon>Methylocystis</taxon>
    </lineage>
</organism>
<dbReference type="Pfam" id="PF11412">
    <property type="entry name" value="DsbD_N"/>
    <property type="match status" value="1"/>
</dbReference>
<gene>
    <name evidence="3" type="ORF">V3H18_08020</name>
</gene>